<evidence type="ECO:0000313" key="7">
    <source>
        <dbReference type="Proteomes" id="UP000799770"/>
    </source>
</evidence>
<dbReference type="OrthoDB" id="1844152at2759"/>
<keyword evidence="4" id="KW-0560">Oxidoreductase</keyword>
<feature type="non-terminal residue" evidence="6">
    <location>
        <position position="1"/>
    </location>
</feature>
<dbReference type="GO" id="GO:0005506">
    <property type="term" value="F:iron ion binding"/>
    <property type="evidence" value="ECO:0007669"/>
    <property type="project" value="InterPro"/>
</dbReference>
<evidence type="ECO:0000313" key="6">
    <source>
        <dbReference type="EMBL" id="KAF2122563.1"/>
    </source>
</evidence>
<dbReference type="GO" id="GO:0016705">
    <property type="term" value="F:oxidoreductase activity, acting on paired donors, with incorporation or reduction of molecular oxygen"/>
    <property type="evidence" value="ECO:0007669"/>
    <property type="project" value="InterPro"/>
</dbReference>
<name>A0A6A5ZUJ2_9PLEO</name>
<dbReference type="InterPro" id="IPR001128">
    <property type="entry name" value="Cyt_P450"/>
</dbReference>
<evidence type="ECO:0008006" key="8">
    <source>
        <dbReference type="Google" id="ProtNLM"/>
    </source>
</evidence>
<gene>
    <name evidence="6" type="ORF">BDV96DRAFT_560995</name>
</gene>
<keyword evidence="5" id="KW-0408">Iron</keyword>
<comment type="similarity">
    <text evidence="2">Belongs to the cytochrome P450 family.</text>
</comment>
<sequence length="107" mass="12577">MVQTDKNHLGFGRGKQACPGRYFAAAELKIMLTRILTGYEFNFVEGTDRPKSLFLDENCFPDPAAKLMLRRRKNGHPDRWVERTSSWKGTVIMWLKYHYRECHLDVI</sequence>
<accession>A0A6A5ZUJ2</accession>
<evidence type="ECO:0000256" key="4">
    <source>
        <dbReference type="ARBA" id="ARBA00023002"/>
    </source>
</evidence>
<dbReference type="Pfam" id="PF00067">
    <property type="entry name" value="p450"/>
    <property type="match status" value="1"/>
</dbReference>
<dbReference type="InterPro" id="IPR036396">
    <property type="entry name" value="Cyt_P450_sf"/>
</dbReference>
<dbReference type="SUPFAM" id="SSF48264">
    <property type="entry name" value="Cytochrome P450"/>
    <property type="match status" value="1"/>
</dbReference>
<dbReference type="GO" id="GO:0004497">
    <property type="term" value="F:monooxygenase activity"/>
    <property type="evidence" value="ECO:0007669"/>
    <property type="project" value="InterPro"/>
</dbReference>
<keyword evidence="7" id="KW-1185">Reference proteome</keyword>
<organism evidence="6 7">
    <name type="scientific">Lophiotrema nucula</name>
    <dbReference type="NCBI Taxonomy" id="690887"/>
    <lineage>
        <taxon>Eukaryota</taxon>
        <taxon>Fungi</taxon>
        <taxon>Dikarya</taxon>
        <taxon>Ascomycota</taxon>
        <taxon>Pezizomycotina</taxon>
        <taxon>Dothideomycetes</taxon>
        <taxon>Pleosporomycetidae</taxon>
        <taxon>Pleosporales</taxon>
        <taxon>Lophiotremataceae</taxon>
        <taxon>Lophiotrema</taxon>
    </lineage>
</organism>
<evidence type="ECO:0000256" key="2">
    <source>
        <dbReference type="ARBA" id="ARBA00010617"/>
    </source>
</evidence>
<reference evidence="6" key="1">
    <citation type="journal article" date="2020" name="Stud. Mycol.">
        <title>101 Dothideomycetes genomes: a test case for predicting lifestyles and emergence of pathogens.</title>
        <authorList>
            <person name="Haridas S."/>
            <person name="Albert R."/>
            <person name="Binder M."/>
            <person name="Bloem J."/>
            <person name="Labutti K."/>
            <person name="Salamov A."/>
            <person name="Andreopoulos B."/>
            <person name="Baker S."/>
            <person name="Barry K."/>
            <person name="Bills G."/>
            <person name="Bluhm B."/>
            <person name="Cannon C."/>
            <person name="Castanera R."/>
            <person name="Culley D."/>
            <person name="Daum C."/>
            <person name="Ezra D."/>
            <person name="Gonzalez J."/>
            <person name="Henrissat B."/>
            <person name="Kuo A."/>
            <person name="Liang C."/>
            <person name="Lipzen A."/>
            <person name="Lutzoni F."/>
            <person name="Magnuson J."/>
            <person name="Mondo S."/>
            <person name="Nolan M."/>
            <person name="Ohm R."/>
            <person name="Pangilinan J."/>
            <person name="Park H.-J."/>
            <person name="Ramirez L."/>
            <person name="Alfaro M."/>
            <person name="Sun H."/>
            <person name="Tritt A."/>
            <person name="Yoshinaga Y."/>
            <person name="Zwiers L.-H."/>
            <person name="Turgeon B."/>
            <person name="Goodwin S."/>
            <person name="Spatafora J."/>
            <person name="Crous P."/>
            <person name="Grigoriev I."/>
        </authorList>
    </citation>
    <scope>NUCLEOTIDE SEQUENCE</scope>
    <source>
        <strain evidence="6">CBS 627.86</strain>
    </source>
</reference>
<dbReference type="PANTHER" id="PTHR46206">
    <property type="entry name" value="CYTOCHROME P450"/>
    <property type="match status" value="1"/>
</dbReference>
<dbReference type="GO" id="GO:0020037">
    <property type="term" value="F:heme binding"/>
    <property type="evidence" value="ECO:0007669"/>
    <property type="project" value="InterPro"/>
</dbReference>
<keyword evidence="3" id="KW-0479">Metal-binding</keyword>
<protein>
    <recommendedName>
        <fullName evidence="8">Cytochrome P450</fullName>
    </recommendedName>
</protein>
<evidence type="ECO:0000256" key="3">
    <source>
        <dbReference type="ARBA" id="ARBA00022723"/>
    </source>
</evidence>
<proteinExistence type="inferred from homology"/>
<comment type="cofactor">
    <cofactor evidence="1">
        <name>heme</name>
        <dbReference type="ChEBI" id="CHEBI:30413"/>
    </cofactor>
</comment>
<dbReference type="Gene3D" id="1.10.630.10">
    <property type="entry name" value="Cytochrome P450"/>
    <property type="match status" value="1"/>
</dbReference>
<dbReference type="EMBL" id="ML977310">
    <property type="protein sequence ID" value="KAF2122563.1"/>
    <property type="molecule type" value="Genomic_DNA"/>
</dbReference>
<evidence type="ECO:0000256" key="5">
    <source>
        <dbReference type="ARBA" id="ARBA00023004"/>
    </source>
</evidence>
<dbReference type="AlphaFoldDB" id="A0A6A5ZUJ2"/>
<dbReference type="Proteomes" id="UP000799770">
    <property type="component" value="Unassembled WGS sequence"/>
</dbReference>
<evidence type="ECO:0000256" key="1">
    <source>
        <dbReference type="ARBA" id="ARBA00001971"/>
    </source>
</evidence>
<dbReference type="PANTHER" id="PTHR46206:SF9">
    <property type="entry name" value="CYTOCHROME P450"/>
    <property type="match status" value="1"/>
</dbReference>